<evidence type="ECO:0000256" key="6">
    <source>
        <dbReference type="ARBA" id="ARBA00023136"/>
    </source>
</evidence>
<dbReference type="Proteomes" id="UP000182146">
    <property type="component" value="Unassembled WGS sequence"/>
</dbReference>
<comment type="subcellular location">
    <subcellularLocation>
        <location evidence="1">Cell membrane</location>
        <topology evidence="1">Multi-pass membrane protein</topology>
    </subcellularLocation>
</comment>
<keyword evidence="7" id="KW-0175">Coiled coil</keyword>
<comment type="similarity">
    <text evidence="2">Belongs to the MscS (TC 1.A.23) family.</text>
</comment>
<protein>
    <submittedName>
        <fullName evidence="12">Small-conductance mechanosensitive channel</fullName>
    </submittedName>
</protein>
<gene>
    <name evidence="12" type="ORF">SAMN05660860_01088</name>
</gene>
<evidence type="ECO:0000256" key="2">
    <source>
        <dbReference type="ARBA" id="ARBA00008017"/>
    </source>
</evidence>
<evidence type="ECO:0000256" key="3">
    <source>
        <dbReference type="ARBA" id="ARBA00022475"/>
    </source>
</evidence>
<dbReference type="PANTHER" id="PTHR30347">
    <property type="entry name" value="POTASSIUM CHANNEL RELATED"/>
    <property type="match status" value="1"/>
</dbReference>
<dbReference type="AlphaFoldDB" id="A0A1G9MAR0"/>
<dbReference type="PANTHER" id="PTHR30347:SF1">
    <property type="entry name" value="MECHANOSENSITIVE CHANNEL MSCK"/>
    <property type="match status" value="1"/>
</dbReference>
<evidence type="ECO:0000256" key="7">
    <source>
        <dbReference type="SAM" id="Coils"/>
    </source>
</evidence>
<feature type="transmembrane region" description="Helical" evidence="8">
    <location>
        <begin position="312"/>
        <end position="330"/>
    </location>
</feature>
<evidence type="ECO:0000259" key="11">
    <source>
        <dbReference type="Pfam" id="PF21082"/>
    </source>
</evidence>
<dbReference type="InterPro" id="IPR006686">
    <property type="entry name" value="MscS_channel_CS"/>
</dbReference>
<keyword evidence="4 8" id="KW-0812">Transmembrane</keyword>
<evidence type="ECO:0000256" key="1">
    <source>
        <dbReference type="ARBA" id="ARBA00004651"/>
    </source>
</evidence>
<dbReference type="EMBL" id="FNGU01000002">
    <property type="protein sequence ID" value="SDL71203.1"/>
    <property type="molecule type" value="Genomic_DNA"/>
</dbReference>
<evidence type="ECO:0000256" key="9">
    <source>
        <dbReference type="SAM" id="SignalP"/>
    </source>
</evidence>
<feature type="transmembrane region" description="Helical" evidence="8">
    <location>
        <begin position="250"/>
        <end position="268"/>
    </location>
</feature>
<evidence type="ECO:0000259" key="10">
    <source>
        <dbReference type="Pfam" id="PF00924"/>
    </source>
</evidence>
<name>A0A1G9MAR0_9BACT</name>
<keyword evidence="3" id="KW-1003">Cell membrane</keyword>
<evidence type="ECO:0000256" key="8">
    <source>
        <dbReference type="SAM" id="Phobius"/>
    </source>
</evidence>
<feature type="transmembrane region" description="Helical" evidence="8">
    <location>
        <begin position="288"/>
        <end position="306"/>
    </location>
</feature>
<keyword evidence="6 8" id="KW-0472">Membrane</keyword>
<feature type="coiled-coil region" evidence="7">
    <location>
        <begin position="89"/>
        <end position="126"/>
    </location>
</feature>
<dbReference type="GO" id="GO:0005886">
    <property type="term" value="C:plasma membrane"/>
    <property type="evidence" value="ECO:0007669"/>
    <property type="project" value="UniProtKB-SubCell"/>
</dbReference>
<feature type="signal peptide" evidence="9">
    <location>
        <begin position="1"/>
        <end position="25"/>
    </location>
</feature>
<dbReference type="Pfam" id="PF21082">
    <property type="entry name" value="MS_channel_3rd"/>
    <property type="match status" value="1"/>
</dbReference>
<feature type="transmembrane region" description="Helical" evidence="8">
    <location>
        <begin position="361"/>
        <end position="380"/>
    </location>
</feature>
<dbReference type="SUPFAM" id="SSF82861">
    <property type="entry name" value="Mechanosensitive channel protein MscS (YggB), transmembrane region"/>
    <property type="match status" value="1"/>
</dbReference>
<dbReference type="Gene3D" id="2.30.30.60">
    <property type="match status" value="1"/>
</dbReference>
<dbReference type="InterPro" id="IPR011014">
    <property type="entry name" value="MscS_channel_TM-2"/>
</dbReference>
<keyword evidence="5 8" id="KW-1133">Transmembrane helix</keyword>
<evidence type="ECO:0000256" key="4">
    <source>
        <dbReference type="ARBA" id="ARBA00022692"/>
    </source>
</evidence>
<feature type="transmembrane region" description="Helical" evidence="8">
    <location>
        <begin position="518"/>
        <end position="546"/>
    </location>
</feature>
<proteinExistence type="inferred from homology"/>
<feature type="chain" id="PRO_5010360571" evidence="9">
    <location>
        <begin position="26"/>
        <end position="798"/>
    </location>
</feature>
<feature type="domain" description="Mechanosensitive ion channel MscS C-terminal" evidence="11">
    <location>
        <begin position="683"/>
        <end position="765"/>
    </location>
</feature>
<evidence type="ECO:0000256" key="5">
    <source>
        <dbReference type="ARBA" id="ARBA00022989"/>
    </source>
</evidence>
<feature type="transmembrane region" description="Helical" evidence="8">
    <location>
        <begin position="392"/>
        <end position="412"/>
    </location>
</feature>
<dbReference type="InterPro" id="IPR049278">
    <property type="entry name" value="MS_channel_C"/>
</dbReference>
<accession>A0A1G9MAR0</accession>
<feature type="transmembrane region" description="Helical" evidence="8">
    <location>
        <begin position="337"/>
        <end position="355"/>
    </location>
</feature>
<dbReference type="Pfam" id="PF00924">
    <property type="entry name" value="MS_channel_2nd"/>
    <property type="match status" value="1"/>
</dbReference>
<dbReference type="Gene3D" id="1.10.287.1260">
    <property type="match status" value="1"/>
</dbReference>
<dbReference type="InterPro" id="IPR011066">
    <property type="entry name" value="MscS_channel_C_sf"/>
</dbReference>
<organism evidence="12 13">
    <name type="scientific">Geoalkalibacter ferrihydriticus</name>
    <dbReference type="NCBI Taxonomy" id="392333"/>
    <lineage>
        <taxon>Bacteria</taxon>
        <taxon>Pseudomonadati</taxon>
        <taxon>Thermodesulfobacteriota</taxon>
        <taxon>Desulfuromonadia</taxon>
        <taxon>Desulfuromonadales</taxon>
        <taxon>Geoalkalibacteraceae</taxon>
        <taxon>Geoalkalibacter</taxon>
    </lineage>
</organism>
<dbReference type="Gene3D" id="3.30.70.100">
    <property type="match status" value="1"/>
</dbReference>
<dbReference type="InterPro" id="IPR006685">
    <property type="entry name" value="MscS_channel_2nd"/>
</dbReference>
<feature type="transmembrane region" description="Helical" evidence="8">
    <location>
        <begin position="592"/>
        <end position="621"/>
    </location>
</feature>
<feature type="domain" description="Mechanosensitive ion channel MscS" evidence="10">
    <location>
        <begin position="608"/>
        <end position="674"/>
    </location>
</feature>
<dbReference type="RefSeq" id="WP_139172011.1">
    <property type="nucleotide sequence ID" value="NZ_FNGU01000002.1"/>
</dbReference>
<dbReference type="InterPro" id="IPR052702">
    <property type="entry name" value="MscS-like_channel"/>
</dbReference>
<feature type="transmembrane region" description="Helical" evidence="8">
    <location>
        <begin position="432"/>
        <end position="452"/>
    </location>
</feature>
<feature type="transmembrane region" description="Helical" evidence="8">
    <location>
        <begin position="477"/>
        <end position="498"/>
    </location>
</feature>
<dbReference type="InterPro" id="IPR010920">
    <property type="entry name" value="LSM_dom_sf"/>
</dbReference>
<dbReference type="OrthoDB" id="9784565at2"/>
<dbReference type="PROSITE" id="PS01246">
    <property type="entry name" value="UPF0003"/>
    <property type="match status" value="1"/>
</dbReference>
<evidence type="ECO:0000313" key="12">
    <source>
        <dbReference type="EMBL" id="SDL71203.1"/>
    </source>
</evidence>
<dbReference type="SUPFAM" id="SSF50182">
    <property type="entry name" value="Sm-like ribonucleoproteins"/>
    <property type="match status" value="1"/>
</dbReference>
<dbReference type="InterPro" id="IPR023408">
    <property type="entry name" value="MscS_beta-dom_sf"/>
</dbReference>
<feature type="transmembrane region" description="Helical" evidence="8">
    <location>
        <begin position="567"/>
        <end position="586"/>
    </location>
</feature>
<keyword evidence="9" id="KW-0732">Signal</keyword>
<dbReference type="SUPFAM" id="SSF82689">
    <property type="entry name" value="Mechanosensitive channel protein MscS (YggB), C-terminal domain"/>
    <property type="match status" value="1"/>
</dbReference>
<sequence>MKRIIRRFCGLVFFLWMLAGSVAGAEYPGVSQVPGLAAEVAAQAVQAERQVEGLLDTAAFETQLHLAEGRYHQLQQRMDQYGDPATWSIDRLLEVRALLQEERSRLERVLLALAARQEENERLRRTWEERRQFWQRWEQQLRGDEVVFPRETFAQAQEAVRRVLEGVDSGSAPLVVLQEELTRLLNLNLSHLTQVDDILRLVRGQILQRTGHPLFSAEFFHQFTAGFVDEVRRGLREAIRLDLRYFIRQGWILVSQVLVVFATAAFILRYRRQVEGTPEWRFILDHPWATGIFVSTAALTPLYVIPPALWRLVLWVLLAFSTAVLISGLVRNPMKRFTVYLLATVLVLSMTLQLIHLPTPLLRLFMAALALIGLPLSLFLAHLNIRRHEGHINIFTLGLRAGALVCLVSFLAQAAGYSTLASHLIDASIKSVFVGIFAVMVVHLGQGGIDFFREHPLLQKRAFVQQFGVEVAKRLKALLAVLVWGAALYHFLAVWGFYDSFAQAWGDLTGVGVLVGQVQLTLAMLLLSLLVIYLSIQASWLLRAILDTQVFPYSQVDRGIRDAIKKLIHYFLVFLGFLLAMSLTGIEMRNFAVLAGAFGIGIGFGLQNIVNNFVSGLILLFERPVKVGDLIVVDQDWGTVRKIGLRSTIIETFDNSELIVPNSQLISDKVTNWTLSTSRARVIMPVGVAYGSNVERVIEILNEAGSRHPLALEEPAPSAIFVGFGDSSLNFELRCYIADVSKRLSVRSDLGRDIDRRFREAGVEIPFPQRDLHLRSVDGEIITRAKRESEKASAPPSA</sequence>
<evidence type="ECO:0000313" key="13">
    <source>
        <dbReference type="Proteomes" id="UP000182146"/>
    </source>
</evidence>
<dbReference type="GO" id="GO:0008381">
    <property type="term" value="F:mechanosensitive monoatomic ion channel activity"/>
    <property type="evidence" value="ECO:0007669"/>
    <property type="project" value="UniProtKB-ARBA"/>
</dbReference>
<reference evidence="12 13" key="1">
    <citation type="submission" date="2016-10" db="EMBL/GenBank/DDBJ databases">
        <authorList>
            <person name="de Groot N.N."/>
        </authorList>
    </citation>
    <scope>NUCLEOTIDE SEQUENCE [LARGE SCALE GENOMIC DNA]</scope>
    <source>
        <strain evidence="12 13">DSM 17813</strain>
    </source>
</reference>